<evidence type="ECO:0000313" key="5">
    <source>
        <dbReference type="Proteomes" id="UP000252631"/>
    </source>
</evidence>
<dbReference type="OrthoDB" id="9803333at2"/>
<keyword evidence="2" id="KW-0560">Oxidoreductase</keyword>
<dbReference type="FunFam" id="3.40.50.720:FF:000084">
    <property type="entry name" value="Short-chain dehydrogenase reductase"/>
    <property type="match status" value="1"/>
</dbReference>
<dbReference type="AlphaFoldDB" id="A0A336JUK0"/>
<reference evidence="3 6" key="2">
    <citation type="submission" date="2018-07" db="EMBL/GenBank/DDBJ databases">
        <title>Genomic Encyclopedia of Archaeal and Bacterial Type Strains, Phase II (KMG-II): from individual species to whole genera.</title>
        <authorList>
            <person name="Goeker M."/>
        </authorList>
    </citation>
    <scope>NUCLEOTIDE SEQUENCE [LARGE SCALE GENOMIC DNA]</scope>
    <source>
        <strain evidence="3 6">JA575</strain>
    </source>
</reference>
<reference evidence="4 5" key="1">
    <citation type="submission" date="2017-08" db="EMBL/GenBank/DDBJ databases">
        <authorList>
            <person name="de Groot N.N."/>
        </authorList>
    </citation>
    <scope>NUCLEOTIDE SEQUENCE [LARGE SCALE GENOMIC DNA]</scope>
    <source>
        <strain evidence="4 5">JA575</strain>
    </source>
</reference>
<organism evidence="4 5">
    <name type="scientific">Rhodopseudomonas pentothenatexigens</name>
    <dbReference type="NCBI Taxonomy" id="999699"/>
    <lineage>
        <taxon>Bacteria</taxon>
        <taxon>Pseudomonadati</taxon>
        <taxon>Pseudomonadota</taxon>
        <taxon>Alphaproteobacteria</taxon>
        <taxon>Hyphomicrobiales</taxon>
        <taxon>Nitrobacteraceae</taxon>
        <taxon>Rhodopseudomonas</taxon>
    </lineage>
</organism>
<dbReference type="Proteomes" id="UP000252631">
    <property type="component" value="Unassembled WGS sequence"/>
</dbReference>
<dbReference type="PANTHER" id="PTHR43639:SF1">
    <property type="entry name" value="SHORT-CHAIN DEHYDROGENASE_REDUCTASE FAMILY PROTEIN"/>
    <property type="match status" value="1"/>
</dbReference>
<evidence type="ECO:0000313" key="3">
    <source>
        <dbReference type="EMBL" id="RED24464.1"/>
    </source>
</evidence>
<comment type="similarity">
    <text evidence="1">Belongs to the short-chain dehydrogenases/reductases (SDR) family.</text>
</comment>
<protein>
    <submittedName>
        <fullName evidence="4">NAD(P)-dependent dehydrogenase (Short-subunit alcohol dehydrogenase family)</fullName>
    </submittedName>
</protein>
<dbReference type="RefSeq" id="WP_114360598.1">
    <property type="nucleotide sequence ID" value="NZ_QRDT01000032.1"/>
</dbReference>
<dbReference type="SUPFAM" id="SSF51735">
    <property type="entry name" value="NAD(P)-binding Rossmann-fold domains"/>
    <property type="match status" value="1"/>
</dbReference>
<dbReference type="EMBL" id="QRDT01000032">
    <property type="protein sequence ID" value="RED24464.1"/>
    <property type="molecule type" value="Genomic_DNA"/>
</dbReference>
<evidence type="ECO:0000256" key="1">
    <source>
        <dbReference type="ARBA" id="ARBA00006484"/>
    </source>
</evidence>
<name>A0A336JUK0_9BRAD</name>
<keyword evidence="6" id="KW-1185">Reference proteome</keyword>
<accession>A0A336JUK0</accession>
<dbReference type="PRINTS" id="PR00081">
    <property type="entry name" value="GDHRDH"/>
</dbReference>
<dbReference type="InterPro" id="IPR036291">
    <property type="entry name" value="NAD(P)-bd_dom_sf"/>
</dbReference>
<dbReference type="EMBL" id="UFQQ01000032">
    <property type="protein sequence ID" value="SSW93208.1"/>
    <property type="molecule type" value="Genomic_DNA"/>
</dbReference>
<dbReference type="PRINTS" id="PR00080">
    <property type="entry name" value="SDRFAMILY"/>
</dbReference>
<evidence type="ECO:0000313" key="4">
    <source>
        <dbReference type="EMBL" id="SSW93208.1"/>
    </source>
</evidence>
<dbReference type="Proteomes" id="UP000256343">
    <property type="component" value="Unassembled WGS sequence"/>
</dbReference>
<sequence>MSGTLTGKTALVTGSSRGIGRAIAIAAAREGALVGVHYAGGADAARETLDAIRTAGGDGFLLQADLSERTGPDALATAFLDAVEQRTGRRSFDLLVNNAGYGGRYRIDEVDDEIFDRMIAVNLRAPFFLTRALHSAIKDGGRIVNVSSMGTRAAFPDMSIYAPSKAALETLSVVLAKQLGPRGITVNAVLPGATVTDMNPLDKDPARAAAAIQTIALGRLGQTDDIAAVVMFLLSDAAGWITGQRIDASGGQRI</sequence>
<dbReference type="GO" id="GO:0016491">
    <property type="term" value="F:oxidoreductase activity"/>
    <property type="evidence" value="ECO:0007669"/>
    <property type="project" value="UniProtKB-KW"/>
</dbReference>
<proteinExistence type="inferred from homology"/>
<dbReference type="PANTHER" id="PTHR43639">
    <property type="entry name" value="OXIDOREDUCTASE, SHORT-CHAIN DEHYDROGENASE/REDUCTASE FAMILY (AFU_ORTHOLOGUE AFUA_5G02870)"/>
    <property type="match status" value="1"/>
</dbReference>
<evidence type="ECO:0000256" key="2">
    <source>
        <dbReference type="ARBA" id="ARBA00023002"/>
    </source>
</evidence>
<dbReference type="Gene3D" id="3.40.50.720">
    <property type="entry name" value="NAD(P)-binding Rossmann-like Domain"/>
    <property type="match status" value="1"/>
</dbReference>
<dbReference type="Pfam" id="PF13561">
    <property type="entry name" value="adh_short_C2"/>
    <property type="match status" value="1"/>
</dbReference>
<gene>
    <name evidence="3" type="ORF">BJ125_13232</name>
    <name evidence="4" type="ORF">SAMN05892882_13232</name>
</gene>
<evidence type="ECO:0000313" key="6">
    <source>
        <dbReference type="Proteomes" id="UP000256343"/>
    </source>
</evidence>
<dbReference type="InterPro" id="IPR002347">
    <property type="entry name" value="SDR_fam"/>
</dbReference>